<name>A0ACD3Q6Y6_LARCR</name>
<evidence type="ECO:0000313" key="2">
    <source>
        <dbReference type="Proteomes" id="UP000793456"/>
    </source>
</evidence>
<reference evidence="1" key="1">
    <citation type="submission" date="2018-11" db="EMBL/GenBank/DDBJ databases">
        <title>The sequence and de novo assembly of Larimichthys crocea genome using PacBio and Hi-C technologies.</title>
        <authorList>
            <person name="Xu P."/>
            <person name="Chen B."/>
            <person name="Zhou Z."/>
            <person name="Ke Q."/>
            <person name="Wu Y."/>
            <person name="Bai H."/>
            <person name="Pu F."/>
        </authorList>
    </citation>
    <scope>NUCLEOTIDE SEQUENCE</scope>
    <source>
        <tissue evidence="1">Muscle</tissue>
    </source>
</reference>
<gene>
    <name evidence="1" type="ORF">E3U43_007899</name>
</gene>
<evidence type="ECO:0000313" key="1">
    <source>
        <dbReference type="EMBL" id="TMS02359.1"/>
    </source>
</evidence>
<organism evidence="1 2">
    <name type="scientific">Larimichthys crocea</name>
    <name type="common">Large yellow croaker</name>
    <name type="synonym">Pseudosciaena crocea</name>
    <dbReference type="NCBI Taxonomy" id="215358"/>
    <lineage>
        <taxon>Eukaryota</taxon>
        <taxon>Metazoa</taxon>
        <taxon>Chordata</taxon>
        <taxon>Craniata</taxon>
        <taxon>Vertebrata</taxon>
        <taxon>Euteleostomi</taxon>
        <taxon>Actinopterygii</taxon>
        <taxon>Neopterygii</taxon>
        <taxon>Teleostei</taxon>
        <taxon>Neoteleostei</taxon>
        <taxon>Acanthomorphata</taxon>
        <taxon>Eupercaria</taxon>
        <taxon>Sciaenidae</taxon>
        <taxon>Larimichthys</taxon>
    </lineage>
</organism>
<protein>
    <submittedName>
        <fullName evidence="1">Uncharacterized protein</fullName>
    </submittedName>
</protein>
<proteinExistence type="predicted"/>
<dbReference type="Proteomes" id="UP000793456">
    <property type="component" value="Chromosome XXIV"/>
</dbReference>
<comment type="caution">
    <text evidence="1">The sequence shown here is derived from an EMBL/GenBank/DDBJ whole genome shotgun (WGS) entry which is preliminary data.</text>
</comment>
<sequence>MADVELTVCFASGTNETAHTAKVVARQRSSKKTGRPYLVNTQMRVKPAAPLVLNAKPQTSLRQPNHRGRGGGRGGGGGRGTGHGDFRQARDMRDGQSEGKTGAHPNKMSNQNTPNRKGNPPAEKSDKRMTLPSRFQKEVHAHLFRNSQQTSPPLNLNESPGSGKGKPYNPQQVQGRIREILGKYSNGFWVSKLPQIYRELYKQDLPTESIKDLETWTHICTVEKTCSSNPSELLLYPAKEQTTTSSPSPTPNSTSAPAPTSNTPADKPSNSPAQQRPRSTHLTRSGSRSPQSPPSSSSSPSPPSSPATLSPDLKLKLEELLVKYSNGLWAHALPKLFQDTYKTKLPWTCSGKPSPPL</sequence>
<keyword evidence="2" id="KW-1185">Reference proteome</keyword>
<dbReference type="EMBL" id="CM011697">
    <property type="protein sequence ID" value="TMS02359.1"/>
    <property type="molecule type" value="Genomic_DNA"/>
</dbReference>
<accession>A0ACD3Q6Y6</accession>